<name>A0A0F8ZQK7_9ZZZZ</name>
<proteinExistence type="predicted"/>
<gene>
    <name evidence="1" type="ORF">LCGC14_2665560</name>
</gene>
<reference evidence="1" key="1">
    <citation type="journal article" date="2015" name="Nature">
        <title>Complex archaea that bridge the gap between prokaryotes and eukaryotes.</title>
        <authorList>
            <person name="Spang A."/>
            <person name="Saw J.H."/>
            <person name="Jorgensen S.L."/>
            <person name="Zaremba-Niedzwiedzka K."/>
            <person name="Martijn J."/>
            <person name="Lind A.E."/>
            <person name="van Eijk R."/>
            <person name="Schleper C."/>
            <person name="Guy L."/>
            <person name="Ettema T.J."/>
        </authorList>
    </citation>
    <scope>NUCLEOTIDE SEQUENCE</scope>
</reference>
<dbReference type="AlphaFoldDB" id="A0A0F8ZQK7"/>
<feature type="non-terminal residue" evidence="1">
    <location>
        <position position="61"/>
    </location>
</feature>
<organism evidence="1">
    <name type="scientific">marine sediment metagenome</name>
    <dbReference type="NCBI Taxonomy" id="412755"/>
    <lineage>
        <taxon>unclassified sequences</taxon>
        <taxon>metagenomes</taxon>
        <taxon>ecological metagenomes</taxon>
    </lineage>
</organism>
<dbReference type="EMBL" id="LAZR01046600">
    <property type="protein sequence ID" value="KKK96157.1"/>
    <property type="molecule type" value="Genomic_DNA"/>
</dbReference>
<comment type="caution">
    <text evidence="1">The sequence shown here is derived from an EMBL/GenBank/DDBJ whole genome shotgun (WGS) entry which is preliminary data.</text>
</comment>
<sequence>MTQIITRFVAAPLVAALFLAVPWTVSAQTSIDRTTLSAAVAAGDLVINVASATGIAATGKL</sequence>
<evidence type="ECO:0000313" key="1">
    <source>
        <dbReference type="EMBL" id="KKK96157.1"/>
    </source>
</evidence>
<accession>A0A0F8ZQK7</accession>
<protein>
    <submittedName>
        <fullName evidence="1">Uncharacterized protein</fullName>
    </submittedName>
</protein>